<dbReference type="GO" id="GO:0046872">
    <property type="term" value="F:metal ion binding"/>
    <property type="evidence" value="ECO:0007669"/>
    <property type="project" value="InterPro"/>
</dbReference>
<dbReference type="CDD" id="cd08187">
    <property type="entry name" value="BDH"/>
    <property type="match status" value="1"/>
</dbReference>
<dbReference type="SUPFAM" id="SSF56796">
    <property type="entry name" value="Dehydroquinate synthase-like"/>
    <property type="match status" value="1"/>
</dbReference>
<dbReference type="PROSITE" id="PS00060">
    <property type="entry name" value="ADH_IRON_2"/>
    <property type="match status" value="1"/>
</dbReference>
<comment type="caution">
    <text evidence="4">The sequence shown here is derived from an EMBL/GenBank/DDBJ whole genome shotgun (WGS) entry which is preliminary data.</text>
</comment>
<dbReference type="InterPro" id="IPR044731">
    <property type="entry name" value="BDH-like"/>
</dbReference>
<sequence length="405" mass="44609">MKINAGRHNMQDFTYVNKTEIHFGHDRIQSELRPVLERFGKRVLLTYGGGSIKKNGLYDQVKDLLGGFDIFELSGIAPNPKIDSVREGQKIAKAENVDVILAVGGGSVIDASKVIGSAKFYEGDPWDLVINPSLRKEIDQVPVVDILTLAATGTEMNYGSVISNPETNQKLGTYGPKSPAVSFEDPELTYSVSKWQTAAGAIDIMSHLFEQYFDNAANKDVQDGLKEGIMRADIKWADTALQEPENYDARANLMWASTMALNGIVGLGNENGWTVHPIEHEVSAYYDITHGVGLGILTPRWMQYVLSAETAPKFAQYGRNVWHLTGDDDMTVAKAAIQKTYDWIKSLDVPMTLPEVGIDSDEHFQAMAESAVKVGQLDKHAYVSLQPSDVVKIFEASMTTEGFEA</sequence>
<dbReference type="FunFam" id="3.40.50.1970:FF:000003">
    <property type="entry name" value="Alcohol dehydrogenase, iron-containing"/>
    <property type="match status" value="1"/>
</dbReference>
<evidence type="ECO:0000256" key="1">
    <source>
        <dbReference type="ARBA" id="ARBA00023002"/>
    </source>
</evidence>
<gene>
    <name evidence="4" type="ORF">IV50_GL000684</name>
</gene>
<dbReference type="PANTHER" id="PTHR43633:SF1">
    <property type="entry name" value="ALCOHOL DEHYDROGENASE YQHD"/>
    <property type="match status" value="1"/>
</dbReference>
<keyword evidence="1" id="KW-0560">Oxidoreductase</keyword>
<dbReference type="Gene3D" id="3.40.50.1970">
    <property type="match status" value="1"/>
</dbReference>
<evidence type="ECO:0000313" key="5">
    <source>
        <dbReference type="Proteomes" id="UP000051992"/>
    </source>
</evidence>
<keyword evidence="5" id="KW-1185">Reference proteome</keyword>
<feature type="domain" description="Fe-containing alcohol dehydrogenase-like C-terminal" evidence="3">
    <location>
        <begin position="197"/>
        <end position="398"/>
    </location>
</feature>
<dbReference type="AlphaFoldDB" id="A0A0R2H220"/>
<dbReference type="GO" id="GO:1990002">
    <property type="term" value="F:methylglyoxal reductase (NADPH) (acetol producing) activity"/>
    <property type="evidence" value="ECO:0007669"/>
    <property type="project" value="TreeGrafter"/>
</dbReference>
<evidence type="ECO:0000259" key="3">
    <source>
        <dbReference type="Pfam" id="PF25137"/>
    </source>
</evidence>
<evidence type="ECO:0000313" key="4">
    <source>
        <dbReference type="EMBL" id="KRN46411.1"/>
    </source>
</evidence>
<dbReference type="GO" id="GO:1990362">
    <property type="term" value="F:butanol dehydrogenase (NAD+) activity"/>
    <property type="evidence" value="ECO:0007669"/>
    <property type="project" value="InterPro"/>
</dbReference>
<name>A0A0R2H220_WEIVI</name>
<dbReference type="InterPro" id="IPR018211">
    <property type="entry name" value="ADH_Fe_CS"/>
</dbReference>
<dbReference type="Proteomes" id="UP000051992">
    <property type="component" value="Unassembled WGS sequence"/>
</dbReference>
<dbReference type="InterPro" id="IPR056798">
    <property type="entry name" value="ADH_Fe_C"/>
</dbReference>
<accession>A0A0R2H220</accession>
<dbReference type="Gene3D" id="1.20.1090.10">
    <property type="entry name" value="Dehydroquinate synthase-like - alpha domain"/>
    <property type="match status" value="1"/>
</dbReference>
<dbReference type="GO" id="GO:0008106">
    <property type="term" value="F:alcohol dehydrogenase (NADP+) activity"/>
    <property type="evidence" value="ECO:0007669"/>
    <property type="project" value="TreeGrafter"/>
</dbReference>
<dbReference type="Pfam" id="PF00465">
    <property type="entry name" value="Fe-ADH"/>
    <property type="match status" value="1"/>
</dbReference>
<dbReference type="PATRIC" id="fig|1629.5.peg.688"/>
<dbReference type="EMBL" id="JQBM01000002">
    <property type="protein sequence ID" value="KRN46411.1"/>
    <property type="molecule type" value="Genomic_DNA"/>
</dbReference>
<dbReference type="Pfam" id="PF25137">
    <property type="entry name" value="ADH_Fe_C"/>
    <property type="match status" value="1"/>
</dbReference>
<dbReference type="InterPro" id="IPR001670">
    <property type="entry name" value="ADH_Fe/GldA"/>
</dbReference>
<evidence type="ECO:0000259" key="2">
    <source>
        <dbReference type="Pfam" id="PF00465"/>
    </source>
</evidence>
<reference evidence="4 5" key="1">
    <citation type="journal article" date="2015" name="Genome Announc.">
        <title>Expanding the biotechnology potential of lactobacilli through comparative genomics of 213 strains and associated genera.</title>
        <authorList>
            <person name="Sun Z."/>
            <person name="Harris H.M."/>
            <person name="McCann A."/>
            <person name="Guo C."/>
            <person name="Argimon S."/>
            <person name="Zhang W."/>
            <person name="Yang X."/>
            <person name="Jeffery I.B."/>
            <person name="Cooney J.C."/>
            <person name="Kagawa T.F."/>
            <person name="Liu W."/>
            <person name="Song Y."/>
            <person name="Salvetti E."/>
            <person name="Wrobel A."/>
            <person name="Rasinkangas P."/>
            <person name="Parkhill J."/>
            <person name="Rea M.C."/>
            <person name="O'Sullivan O."/>
            <person name="Ritari J."/>
            <person name="Douillard F.P."/>
            <person name="Paul Ross R."/>
            <person name="Yang R."/>
            <person name="Briner A.E."/>
            <person name="Felis G.E."/>
            <person name="de Vos W.M."/>
            <person name="Barrangou R."/>
            <person name="Klaenhammer T.R."/>
            <person name="Caufield P.W."/>
            <person name="Cui Y."/>
            <person name="Zhang H."/>
            <person name="O'Toole P.W."/>
        </authorList>
    </citation>
    <scope>NUCLEOTIDE SEQUENCE [LARGE SCALE GENOMIC DNA]</scope>
    <source>
        <strain evidence="4 5">DSM 20410</strain>
    </source>
</reference>
<dbReference type="GO" id="GO:0005829">
    <property type="term" value="C:cytosol"/>
    <property type="evidence" value="ECO:0007669"/>
    <property type="project" value="TreeGrafter"/>
</dbReference>
<proteinExistence type="predicted"/>
<feature type="domain" description="Alcohol dehydrogenase iron-type/glycerol dehydrogenase GldA" evidence="2">
    <location>
        <begin position="19"/>
        <end position="183"/>
    </location>
</feature>
<protein>
    <submittedName>
        <fullName evidence="4">Putative NADH-dependent butanol dehydrogenase</fullName>
    </submittedName>
</protein>
<dbReference type="PANTHER" id="PTHR43633">
    <property type="entry name" value="ALCOHOL DEHYDROGENASE YQHD"/>
    <property type="match status" value="1"/>
</dbReference>
<organism evidence="4 5">
    <name type="scientific">Weissella viridescens</name>
    <name type="common">Lactobacillus viridescens</name>
    <dbReference type="NCBI Taxonomy" id="1629"/>
    <lineage>
        <taxon>Bacteria</taxon>
        <taxon>Bacillati</taxon>
        <taxon>Bacillota</taxon>
        <taxon>Bacilli</taxon>
        <taxon>Lactobacillales</taxon>
        <taxon>Lactobacillaceae</taxon>
        <taxon>Weissella</taxon>
    </lineage>
</organism>